<keyword evidence="3" id="KW-1185">Reference proteome</keyword>
<reference evidence="3" key="2">
    <citation type="journal article" date="2014" name="PLoS ONE">
        <title>Genome and Transcriptome Analysis of the Fungal Pathogen Fusarium oxysporum f. sp. cubense Causing Banana Vascular Wilt Disease.</title>
        <authorList>
            <person name="Guo L."/>
            <person name="Han L."/>
            <person name="Yang L."/>
            <person name="Zeng H."/>
            <person name="Fan D."/>
            <person name="Zhu Y."/>
            <person name="Feng Y."/>
            <person name="Wang G."/>
            <person name="Peng C."/>
            <person name="Jiang X."/>
            <person name="Zhou D."/>
            <person name="Ni P."/>
            <person name="Liang C."/>
            <person name="Liu L."/>
            <person name="Wang J."/>
            <person name="Mao C."/>
            <person name="Fang X."/>
            <person name="Peng M."/>
            <person name="Huang J."/>
        </authorList>
    </citation>
    <scope>NUCLEOTIDE SEQUENCE [LARGE SCALE GENOMIC DNA]</scope>
    <source>
        <strain evidence="3">race 4</strain>
    </source>
</reference>
<evidence type="ECO:0000313" key="3">
    <source>
        <dbReference type="Proteomes" id="UP000016929"/>
    </source>
</evidence>
<evidence type="ECO:0000313" key="2">
    <source>
        <dbReference type="EMBL" id="EMT69742.1"/>
    </source>
</evidence>
<proteinExistence type="predicted"/>
<feature type="region of interest" description="Disordered" evidence="1">
    <location>
        <begin position="55"/>
        <end position="74"/>
    </location>
</feature>
<dbReference type="AlphaFoldDB" id="N1RZT7"/>
<dbReference type="Proteomes" id="UP000016929">
    <property type="component" value="Unassembled WGS sequence"/>
</dbReference>
<organism evidence="2 3">
    <name type="scientific">Fusarium oxysporum f. sp. cubense (strain race 4)</name>
    <name type="common">Panama disease fungus</name>
    <dbReference type="NCBI Taxonomy" id="2502994"/>
    <lineage>
        <taxon>Eukaryota</taxon>
        <taxon>Fungi</taxon>
        <taxon>Dikarya</taxon>
        <taxon>Ascomycota</taxon>
        <taxon>Pezizomycotina</taxon>
        <taxon>Sordariomycetes</taxon>
        <taxon>Hypocreomycetidae</taxon>
        <taxon>Hypocreales</taxon>
        <taxon>Nectriaceae</taxon>
        <taxon>Fusarium</taxon>
        <taxon>Fusarium oxysporum species complex</taxon>
    </lineage>
</organism>
<protein>
    <recommendedName>
        <fullName evidence="4">PiggyBac transposable element-derived protein domain-containing protein</fullName>
    </recommendedName>
</protein>
<name>N1RZT7_FUSC4</name>
<dbReference type="HOGENOM" id="CLU_2694468_0_0_1"/>
<reference evidence="3" key="1">
    <citation type="submission" date="2012-09" db="EMBL/GenBank/DDBJ databases">
        <title>Genome sequencing and comparative transcriptomics of race 1 and race 4 of banana pathogen: Fusarium oxysporum f. sp. cubense.</title>
        <authorList>
            <person name="Fang X."/>
            <person name="Huang J."/>
        </authorList>
    </citation>
    <scope>NUCLEOTIDE SEQUENCE [LARGE SCALE GENOMIC DNA]</scope>
    <source>
        <strain evidence="3">race 4</strain>
    </source>
</reference>
<sequence length="74" mass="8197">SVLIYPCKMLLKAIYYIFIDNLFSLPNTFRALCDTGYGAIGIARPNCGITKELKDAKEDDKSGKGPFPLHSNEV</sequence>
<accession>N1RZT7</accession>
<evidence type="ECO:0000256" key="1">
    <source>
        <dbReference type="SAM" id="MobiDB-lite"/>
    </source>
</evidence>
<evidence type="ECO:0008006" key="4">
    <source>
        <dbReference type="Google" id="ProtNLM"/>
    </source>
</evidence>
<feature type="non-terminal residue" evidence="2">
    <location>
        <position position="1"/>
    </location>
</feature>
<dbReference type="EMBL" id="KB726356">
    <property type="protein sequence ID" value="EMT69742.1"/>
    <property type="molecule type" value="Genomic_DNA"/>
</dbReference>
<gene>
    <name evidence="2" type="ORF">FOC4_g10000868</name>
</gene>